<dbReference type="STRING" id="190485.XCC1898"/>
<feature type="domain" description="X-Tfes XVIPCD" evidence="2">
    <location>
        <begin position="368"/>
        <end position="472"/>
    </location>
</feature>
<dbReference type="EnsemblBacteria" id="AAM41187">
    <property type="protein sequence ID" value="AAM41187"/>
    <property type="gene ID" value="XCC1898"/>
</dbReference>
<dbReference type="EMBL" id="AE008922">
    <property type="protein sequence ID" value="AAM41187.1"/>
    <property type="molecule type" value="Genomic_DNA"/>
</dbReference>
<gene>
    <name evidence="3" type="ordered locus">XCC1898</name>
</gene>
<proteinExistence type="predicted"/>
<dbReference type="InterPro" id="IPR046519">
    <property type="entry name" value="X-Tfes_XVIPCD"/>
</dbReference>
<feature type="compositionally biased region" description="Low complexity" evidence="1">
    <location>
        <begin position="476"/>
        <end position="497"/>
    </location>
</feature>
<evidence type="ECO:0000256" key="1">
    <source>
        <dbReference type="SAM" id="MobiDB-lite"/>
    </source>
</evidence>
<dbReference type="HOGENOM" id="CLU_041916_0_0_6"/>
<evidence type="ECO:0000313" key="3">
    <source>
        <dbReference type="EMBL" id="AAM41187.1"/>
    </source>
</evidence>
<feature type="region of interest" description="Disordered" evidence="1">
    <location>
        <begin position="304"/>
        <end position="331"/>
    </location>
</feature>
<dbReference type="Proteomes" id="UP000001010">
    <property type="component" value="Chromosome"/>
</dbReference>
<dbReference type="Pfam" id="PF20410">
    <property type="entry name" value="X-Tfes_XVIPCD"/>
    <property type="match status" value="1"/>
</dbReference>
<protein>
    <recommendedName>
        <fullName evidence="2">X-Tfes XVIPCD domain-containing protein</fullName>
    </recommendedName>
</protein>
<keyword evidence="4" id="KW-1185">Reference proteome</keyword>
<dbReference type="eggNOG" id="COG5153">
    <property type="taxonomic scope" value="Bacteria"/>
</dbReference>
<evidence type="ECO:0000313" key="4">
    <source>
        <dbReference type="Proteomes" id="UP000001010"/>
    </source>
</evidence>
<dbReference type="PATRIC" id="fig|190485.4.peg.2028"/>
<name>Q8P9G6_XANCP</name>
<dbReference type="KEGG" id="xcc:XCC1898"/>
<organism evidence="3 4">
    <name type="scientific">Xanthomonas campestris pv. campestris (strain ATCC 33913 / DSM 3586 / NCPPB 528 / LMG 568 / P 25)</name>
    <dbReference type="NCBI Taxonomy" id="190485"/>
    <lineage>
        <taxon>Bacteria</taxon>
        <taxon>Pseudomonadati</taxon>
        <taxon>Pseudomonadota</taxon>
        <taxon>Gammaproteobacteria</taxon>
        <taxon>Lysobacterales</taxon>
        <taxon>Lysobacteraceae</taxon>
        <taxon>Xanthomonas</taxon>
    </lineage>
</organism>
<feature type="region of interest" description="Disordered" evidence="1">
    <location>
        <begin position="476"/>
        <end position="503"/>
    </location>
</feature>
<evidence type="ECO:0000259" key="2">
    <source>
        <dbReference type="Pfam" id="PF20410"/>
    </source>
</evidence>
<reference evidence="3 4" key="1">
    <citation type="journal article" date="2002" name="Nature">
        <title>Comparison of the genomes of two Xanthomonas pathogens with differing host specificities.</title>
        <authorList>
            <person name="da Silva A.C."/>
            <person name="Ferro J.A."/>
            <person name="Reinach F.C."/>
            <person name="Farah C.S."/>
            <person name="Furlan L.R."/>
            <person name="Quaggio R.B."/>
            <person name="Monteiro-Vitorello C.B."/>
            <person name="Van Sluys M.A."/>
            <person name="Almeida N.F."/>
            <person name="Alves L.M."/>
            <person name="do Amaral A.M."/>
            <person name="Bertolini M.C."/>
            <person name="Camargo L.E."/>
            <person name="Camarotte G."/>
            <person name="Cannavan F."/>
            <person name="Cardozo J."/>
            <person name="Chambergo F."/>
            <person name="Ciapina L.P."/>
            <person name="Cicarelli R.M."/>
            <person name="Coutinho L.L."/>
            <person name="Cursino-Santos J.R."/>
            <person name="El-Dorry H."/>
            <person name="Faria J.B."/>
            <person name="Ferreira A.J."/>
            <person name="Ferreira R.C."/>
            <person name="Ferro M.I."/>
            <person name="Formighieri E.F."/>
            <person name="Franco M.C."/>
            <person name="Greggio C.C."/>
            <person name="Gruber A."/>
            <person name="Katsuyama A.M."/>
            <person name="Kishi L.T."/>
            <person name="Leite R.P."/>
            <person name="Lemos E.G."/>
            <person name="Lemos M.V."/>
            <person name="Locali E.C."/>
            <person name="Machado M.A."/>
            <person name="Madeira A.M."/>
            <person name="Martinez-Rossi N.M."/>
            <person name="Martins E.C."/>
            <person name="Meidanis J."/>
            <person name="Menck C.F."/>
            <person name="Miyaki C.Y."/>
            <person name="Moon D.H."/>
            <person name="Moreira L.M."/>
            <person name="Novo M.T."/>
            <person name="Okura V.K."/>
            <person name="Oliveira M.C."/>
            <person name="Oliveira V.R."/>
            <person name="Pereira H.A."/>
            <person name="Rossi A."/>
            <person name="Sena J.A."/>
            <person name="Silva C."/>
            <person name="de Souza R.F."/>
            <person name="Spinola L.A."/>
            <person name="Takita M.A."/>
            <person name="Tamura R.E."/>
            <person name="Teixeira E.C."/>
            <person name="Tezza R.I."/>
            <person name="Trindade dos Santos M."/>
            <person name="Truffi D."/>
            <person name="Tsai S.M."/>
            <person name="White F.F."/>
            <person name="Setubal J.C."/>
            <person name="Kitajima J.P."/>
        </authorList>
    </citation>
    <scope>NUCLEOTIDE SEQUENCE [LARGE SCALE GENOMIC DNA]</scope>
    <source>
        <strain evidence="4">ATCC 33913 / DSM 3586 / NCPPB 528 / LMG 568 / P 25</strain>
    </source>
</reference>
<dbReference type="OrthoDB" id="6001668at2"/>
<accession>Q8P9G6</accession>
<feature type="region of interest" description="Disordered" evidence="1">
    <location>
        <begin position="346"/>
        <end position="374"/>
    </location>
</feature>
<sequence length="503" mass="54845">MRRVGSNSVVQGADMLSQEASAVVASFGQQPGVTREHLDNFNRVLNDSPELTRQINEAVQKKVLKGFAPLNDPHAGGTYDPRDQEIHLPLAALVNDANGKHAAAGDLTFVLGHEIQHSLYSPTAALAREQFKTEAIKIARSTHDYTAAGEKVLASNRADEATAEIAGWNAIVSAAKSRNPNPTLEDVYLFADGRARDFVTRSGYPSVYTPKANLTFNSDLTLSPTAANVEAMGVNYFDKSVKDTRIGHAGQSDCVNHYGPWVVGTAAIYERHYNKSKPGEPEQPMILDMQRLGFKEEILEHNGVDLGSDTRPMPYLDSSTQPPTPGLFQHSKDTHLHISPISAQALEQELRERDPQSPGPSAQLFPSDPGHADHSLYQQIRNGVQKLDAQHGREWDASSQRMTASLLALAKEEGLSRVDHVVLNNPTAQLAGGEKVFVVQGALNDPAHQRAHMSTMDAVQTPETQSFDRLQAINQTQAQAREQQQALEQSQQAVSQAGPSVTR</sequence>
<dbReference type="AlphaFoldDB" id="Q8P9G6"/>